<organism evidence="1 2">
    <name type="scientific">Rhabditophanes sp. KR3021</name>
    <dbReference type="NCBI Taxonomy" id="114890"/>
    <lineage>
        <taxon>Eukaryota</taxon>
        <taxon>Metazoa</taxon>
        <taxon>Ecdysozoa</taxon>
        <taxon>Nematoda</taxon>
        <taxon>Chromadorea</taxon>
        <taxon>Rhabditida</taxon>
        <taxon>Tylenchina</taxon>
        <taxon>Panagrolaimomorpha</taxon>
        <taxon>Strongyloidoidea</taxon>
        <taxon>Alloionematidae</taxon>
        <taxon>Rhabditophanes</taxon>
    </lineage>
</organism>
<accession>A0AC35TNV0</accession>
<reference evidence="2" key="1">
    <citation type="submission" date="2016-11" db="UniProtKB">
        <authorList>
            <consortium name="WormBaseParasite"/>
        </authorList>
    </citation>
    <scope>IDENTIFICATION</scope>
    <source>
        <strain evidence="2">KR3021</strain>
    </source>
</reference>
<dbReference type="Proteomes" id="UP000095286">
    <property type="component" value="Unplaced"/>
</dbReference>
<protein>
    <submittedName>
        <fullName evidence="2">NPC1_N domain-containing protein</fullName>
    </submittedName>
</protein>
<name>A0AC35TNV0_9BILA</name>
<sequence length="291" mass="34037">MLLTALFLLFLTQIELPDEFRLPRKYFEVIGGYSPYIYSYYKMDDLKVSLSANNIHSIFTQTLQKDVNLNKLQPLNPNVTEAYNQTECTYKPHNLITLNNSSLAFDLKFGVNQEKVIKKTIANCSNSTQFLNSLFPTLSASEWCQCGECKQFLETFVIKRPNDTFDVTCKNSYTFSIVITTDKQDKIYDINISRQPSQLNCTTNPCKTILKTLITYNRFKQDDTNTIRFDTQKGRFFCPAETRCLWEVMYFMKHVNYNNSIEVFMLFIPIVFLILMIYAIDDNIFNEIKLF</sequence>
<proteinExistence type="predicted"/>
<dbReference type="WBParaSite" id="RSKR_0000238650.1">
    <property type="protein sequence ID" value="RSKR_0000238650.1"/>
    <property type="gene ID" value="RSKR_0000238650"/>
</dbReference>
<evidence type="ECO:0000313" key="2">
    <source>
        <dbReference type="WBParaSite" id="RSKR_0000238650.1"/>
    </source>
</evidence>
<evidence type="ECO:0000313" key="1">
    <source>
        <dbReference type="Proteomes" id="UP000095286"/>
    </source>
</evidence>